<dbReference type="EMBL" id="LAZR01068638">
    <property type="protein sequence ID" value="KKK49264.1"/>
    <property type="molecule type" value="Genomic_DNA"/>
</dbReference>
<accession>A0A0F8Y520</accession>
<gene>
    <name evidence="1" type="ORF">LCGC14_3136800</name>
</gene>
<evidence type="ECO:0000313" key="1">
    <source>
        <dbReference type="EMBL" id="KKK49264.1"/>
    </source>
</evidence>
<proteinExistence type="predicted"/>
<comment type="caution">
    <text evidence="1">The sequence shown here is derived from an EMBL/GenBank/DDBJ whole genome shotgun (WGS) entry which is preliminary data.</text>
</comment>
<dbReference type="AlphaFoldDB" id="A0A0F8Y520"/>
<sequence length="57" mass="6425">MAGLPFTRLPAQGPMALAAQQEYKKTQEAAGQEYEIELKALKNQFLTDEQYHNQATI</sequence>
<feature type="non-terminal residue" evidence="1">
    <location>
        <position position="57"/>
    </location>
</feature>
<protein>
    <submittedName>
        <fullName evidence="1">Uncharacterized protein</fullName>
    </submittedName>
</protein>
<reference evidence="1" key="1">
    <citation type="journal article" date="2015" name="Nature">
        <title>Complex archaea that bridge the gap between prokaryotes and eukaryotes.</title>
        <authorList>
            <person name="Spang A."/>
            <person name="Saw J.H."/>
            <person name="Jorgensen S.L."/>
            <person name="Zaremba-Niedzwiedzka K."/>
            <person name="Martijn J."/>
            <person name="Lind A.E."/>
            <person name="van Eijk R."/>
            <person name="Schleper C."/>
            <person name="Guy L."/>
            <person name="Ettema T.J."/>
        </authorList>
    </citation>
    <scope>NUCLEOTIDE SEQUENCE</scope>
</reference>
<organism evidence="1">
    <name type="scientific">marine sediment metagenome</name>
    <dbReference type="NCBI Taxonomy" id="412755"/>
    <lineage>
        <taxon>unclassified sequences</taxon>
        <taxon>metagenomes</taxon>
        <taxon>ecological metagenomes</taxon>
    </lineage>
</organism>
<name>A0A0F8Y520_9ZZZZ</name>